<dbReference type="GO" id="GO:0003729">
    <property type="term" value="F:mRNA binding"/>
    <property type="evidence" value="ECO:0007669"/>
    <property type="project" value="TreeGrafter"/>
</dbReference>
<dbReference type="EMBL" id="MIKG01000013">
    <property type="protein sequence ID" value="RAO70789.1"/>
    <property type="molecule type" value="Genomic_DNA"/>
</dbReference>
<proteinExistence type="predicted"/>
<evidence type="ECO:0000313" key="3">
    <source>
        <dbReference type="Proteomes" id="UP000249363"/>
    </source>
</evidence>
<protein>
    <recommendedName>
        <fullName evidence="4">Pentatricopeptide repeat protein</fullName>
    </recommendedName>
</protein>
<dbReference type="PANTHER" id="PTHR47934:SF6">
    <property type="entry name" value="MITOCHONDRIAL GROUP I INTRON SPLICING FACTOR CCM1-RELATED"/>
    <property type="match status" value="1"/>
</dbReference>
<dbReference type="AlphaFoldDB" id="A0A364L4P5"/>
<dbReference type="GeneID" id="63796017"/>
<evidence type="ECO:0000313" key="2">
    <source>
        <dbReference type="EMBL" id="RAO70789.1"/>
    </source>
</evidence>
<dbReference type="InterPro" id="IPR051114">
    <property type="entry name" value="Mito_RNA_Proc_CCM1"/>
</dbReference>
<dbReference type="OrthoDB" id="3026777at2759"/>
<feature type="region of interest" description="Disordered" evidence="1">
    <location>
        <begin position="93"/>
        <end position="112"/>
    </location>
</feature>
<dbReference type="GO" id="GO:0007005">
    <property type="term" value="P:mitochondrion organization"/>
    <property type="evidence" value="ECO:0007669"/>
    <property type="project" value="TreeGrafter"/>
</dbReference>
<dbReference type="NCBIfam" id="TIGR00756">
    <property type="entry name" value="PPR"/>
    <property type="match status" value="1"/>
</dbReference>
<gene>
    <name evidence="2" type="ORF">BHQ10_006801</name>
</gene>
<feature type="region of interest" description="Disordered" evidence="1">
    <location>
        <begin position="184"/>
        <end position="209"/>
    </location>
</feature>
<organism evidence="2 3">
    <name type="scientific">Talaromyces amestolkiae</name>
    <dbReference type="NCBI Taxonomy" id="1196081"/>
    <lineage>
        <taxon>Eukaryota</taxon>
        <taxon>Fungi</taxon>
        <taxon>Dikarya</taxon>
        <taxon>Ascomycota</taxon>
        <taxon>Pezizomycotina</taxon>
        <taxon>Eurotiomycetes</taxon>
        <taxon>Eurotiomycetidae</taxon>
        <taxon>Eurotiales</taxon>
        <taxon>Trichocomaceae</taxon>
        <taxon>Talaromyces</taxon>
        <taxon>Talaromyces sect. Talaromyces</taxon>
    </lineage>
</organism>
<dbReference type="Gene3D" id="1.25.40.10">
    <property type="entry name" value="Tetratricopeptide repeat domain"/>
    <property type="match status" value="1"/>
</dbReference>
<dbReference type="Proteomes" id="UP000249363">
    <property type="component" value="Unassembled WGS sequence"/>
</dbReference>
<keyword evidence="3" id="KW-1185">Reference proteome</keyword>
<dbReference type="RefSeq" id="XP_040735305.1">
    <property type="nucleotide sequence ID" value="XM_040879428.1"/>
</dbReference>
<feature type="compositionally biased region" description="Polar residues" evidence="1">
    <location>
        <begin position="191"/>
        <end position="205"/>
    </location>
</feature>
<dbReference type="GO" id="GO:0005739">
    <property type="term" value="C:mitochondrion"/>
    <property type="evidence" value="ECO:0007669"/>
    <property type="project" value="TreeGrafter"/>
</dbReference>
<dbReference type="PANTHER" id="PTHR47934">
    <property type="entry name" value="PENTATRICOPEPTIDE REPEAT-CONTAINING PROTEIN PET309, MITOCHONDRIAL"/>
    <property type="match status" value="1"/>
</dbReference>
<evidence type="ECO:0000256" key="1">
    <source>
        <dbReference type="SAM" id="MobiDB-lite"/>
    </source>
</evidence>
<sequence length="937" mass="108004">MAVVPSRNALRILRQLAFAGSTVGGVCTVAAITYDAHRRATIAEKIVKNKRTLQTSTPYYNATSAAKKLALMVEAAEAGEYDGLASLKQAGWNRESHDHGHNPVSEPLPDPGDIDVEVKGSRQNLIHEREYQKYPSHITHRDLIAAADDLERAAVTKSWLTNRSEAINFSVYDQEPADDQEIANDRESADDQNSAYEQASESSIKTSDESPAIRTVRDLFERGKIIEAAEFFLETHSQSTENLSLRDRELAVNIFYANCADDNVWVARNIFKHIESRSSISPRMWKRLIIALTKAHAIESASQLILKYSDDIPIPFYLAELVIRCLLETHRFSDAASILYRNVSKDQDCTLCGVFLDNLWKKSRSIDLMNRKFEKLMVILRRFDRQPTAKLFNPMVRAYVSFGRFADAEALVNDMITVYGVAPNCRTKGLLLLGQAYRCNWKEVKDGLQELHDLGMTADDRSFIKAFTALFLEYWPTHNAADIRDFFMNAVERYSLTPDQKLYEHVLQAYIQKGNANLVTELAHLAVKCGWHVEVKEEDLVKQLQIHRRRVENSPVGFWQLLNAARGTYGQAAASQQILGYDQRSVPWPEANCALYSDQWPNWYRRAVKGIMTDRPIDQYPQLDVQMTEALHRGDFESVLWYYENAAAAGYVFQSQHVELAAIATLVKEGLVPTQKLVEKHWEVMKTKFIVVPQFFVQIMDSDALPETEVMKLAVFRFYTLCWESSHRTFEHRFLNHIATRYVEQGKPDAALDLMLTVYKSRWGRQERLNGESMRTMMRAFLLAGHLKGIRWCLLTTIARDSTENKELIVDARRALVTAHVKKLGWKGRPKERFRFLRHLGKLVRILEKKSDGDPELVSLLINNKRDKRMSKNFYHPQIHKWQDDKTLTLRKTIAYWDEERELEWVTTVPSEIWQTPEKVWELWNEQRVTSEEESTE</sequence>
<dbReference type="InterPro" id="IPR011990">
    <property type="entry name" value="TPR-like_helical_dom_sf"/>
</dbReference>
<dbReference type="InterPro" id="IPR002885">
    <property type="entry name" value="PPR_rpt"/>
</dbReference>
<name>A0A364L4P5_TALAM</name>
<dbReference type="GO" id="GO:0006396">
    <property type="term" value="P:RNA processing"/>
    <property type="evidence" value="ECO:0007669"/>
    <property type="project" value="TreeGrafter"/>
</dbReference>
<accession>A0A364L4P5</accession>
<comment type="caution">
    <text evidence="2">The sequence shown here is derived from an EMBL/GenBank/DDBJ whole genome shotgun (WGS) entry which is preliminary data.</text>
</comment>
<reference evidence="2 3" key="1">
    <citation type="journal article" date="2017" name="Biotechnol. Biofuels">
        <title>Differential beta-glucosidase expression as a function of carbon source availability in Talaromyces amestolkiae: a genomic and proteomic approach.</title>
        <authorList>
            <person name="de Eugenio L.I."/>
            <person name="Mendez-Liter J.A."/>
            <person name="Nieto-Dominguez M."/>
            <person name="Alonso L."/>
            <person name="Gil-Munoz J."/>
            <person name="Barriuso J."/>
            <person name="Prieto A."/>
            <person name="Martinez M.J."/>
        </authorList>
    </citation>
    <scope>NUCLEOTIDE SEQUENCE [LARGE SCALE GENOMIC DNA]</scope>
    <source>
        <strain evidence="2 3">CIB</strain>
    </source>
</reference>
<dbReference type="STRING" id="1196081.A0A364L4P5"/>
<evidence type="ECO:0008006" key="4">
    <source>
        <dbReference type="Google" id="ProtNLM"/>
    </source>
</evidence>